<reference evidence="2 3" key="2">
    <citation type="submission" date="2019-05" db="EMBL/GenBank/DDBJ databases">
        <authorList>
            <person name="Suflita J.M."/>
            <person name="Marks C.R."/>
        </authorList>
    </citation>
    <scope>NUCLEOTIDE SEQUENCE [LARGE SCALE GENOMIC DNA]</scope>
    <source>
        <strain evidence="2 3">ALDC</strain>
    </source>
</reference>
<protein>
    <submittedName>
        <fullName evidence="2">Uncharacterized protein</fullName>
    </submittedName>
</protein>
<dbReference type="Proteomes" id="UP000298602">
    <property type="component" value="Chromosome"/>
</dbReference>
<evidence type="ECO:0000313" key="3">
    <source>
        <dbReference type="Proteomes" id="UP000298602"/>
    </source>
</evidence>
<feature type="compositionally biased region" description="Low complexity" evidence="1">
    <location>
        <begin position="39"/>
        <end position="51"/>
    </location>
</feature>
<proteinExistence type="predicted"/>
<organism evidence="2 3">
    <name type="scientific">Desulfoglaeba alkanexedens ALDC</name>
    <dbReference type="NCBI Taxonomy" id="980445"/>
    <lineage>
        <taxon>Bacteria</taxon>
        <taxon>Pseudomonadati</taxon>
        <taxon>Thermodesulfobacteriota</taxon>
        <taxon>Syntrophobacteria</taxon>
        <taxon>Syntrophobacterales</taxon>
        <taxon>Syntrophobacteraceae</taxon>
        <taxon>Desulfoglaeba</taxon>
    </lineage>
</organism>
<name>A0A4P8L4C1_9BACT</name>
<dbReference type="OrthoDB" id="5518730at2"/>
<dbReference type="EMBL" id="CP040098">
    <property type="protein sequence ID" value="QCQ22674.1"/>
    <property type="molecule type" value="Genomic_DNA"/>
</dbReference>
<dbReference type="RefSeq" id="WP_137424958.1">
    <property type="nucleotide sequence ID" value="NZ_CP040098.1"/>
</dbReference>
<evidence type="ECO:0000256" key="1">
    <source>
        <dbReference type="SAM" id="MobiDB-lite"/>
    </source>
</evidence>
<dbReference type="AlphaFoldDB" id="A0A4P8L4C1"/>
<keyword evidence="3" id="KW-1185">Reference proteome</keyword>
<sequence length="156" mass="16881">MKISETQHHAPLQNESERSRRTGTAGSPGFQEMLDEEAGASVSPAVSSPGETEAVSPAGGLAPFSNLEVPTEGLGASVEAIDHLIEGFHRLQQGLESPVVTPREVEGRLEALAQEAEGLRGRFEDLPRDHGLRLLAEEIQVLGYVESVKWRRGDYL</sequence>
<gene>
    <name evidence="2" type="ORF">FDQ92_11135</name>
</gene>
<dbReference type="KEGG" id="dax:FDQ92_11135"/>
<evidence type="ECO:0000313" key="2">
    <source>
        <dbReference type="EMBL" id="QCQ22674.1"/>
    </source>
</evidence>
<feature type="region of interest" description="Disordered" evidence="1">
    <location>
        <begin position="1"/>
        <end position="64"/>
    </location>
</feature>
<accession>A0A4P8L4C1</accession>
<reference evidence="2 3" key="1">
    <citation type="submission" date="2019-05" db="EMBL/GenBank/DDBJ databases">
        <title>The Complete Genome Sequence of the n-alkane-degrading Desulfoglaeba alkanexedens ALDC reveals multiple alkylsuccinate synthase gene clusters.</title>
        <authorList>
            <person name="Callaghan A.V."/>
            <person name="Davidova I.A."/>
            <person name="Duncan K.E."/>
            <person name="Morris B."/>
            <person name="McInerney M.J."/>
        </authorList>
    </citation>
    <scope>NUCLEOTIDE SEQUENCE [LARGE SCALE GENOMIC DNA]</scope>
    <source>
        <strain evidence="2 3">ALDC</strain>
    </source>
</reference>